<keyword evidence="2" id="KW-1185">Reference proteome</keyword>
<name>A0A212QLJ4_RHOAC</name>
<evidence type="ECO:0000313" key="1">
    <source>
        <dbReference type="EMBL" id="SNB60225.1"/>
    </source>
</evidence>
<evidence type="ECO:0000313" key="2">
    <source>
        <dbReference type="Proteomes" id="UP000198418"/>
    </source>
</evidence>
<sequence>MTLQEMLAADTISELHDDIIDAVRSAHRRHGDDPAFSLIAASAFTLAMKEITATCGPKFESTVIKGLQSL</sequence>
<reference evidence="2" key="1">
    <citation type="submission" date="2017-06" db="EMBL/GenBank/DDBJ databases">
        <authorList>
            <person name="Varghese N."/>
            <person name="Submissions S."/>
        </authorList>
    </citation>
    <scope>NUCLEOTIDE SEQUENCE [LARGE SCALE GENOMIC DNA]</scope>
    <source>
        <strain evidence="2">DSM 137</strain>
    </source>
</reference>
<organism evidence="1 2">
    <name type="scientific">Rhodoblastus acidophilus</name>
    <name type="common">Rhodopseudomonas acidophila</name>
    <dbReference type="NCBI Taxonomy" id="1074"/>
    <lineage>
        <taxon>Bacteria</taxon>
        <taxon>Pseudomonadati</taxon>
        <taxon>Pseudomonadota</taxon>
        <taxon>Alphaproteobacteria</taxon>
        <taxon>Hyphomicrobiales</taxon>
        <taxon>Rhodoblastaceae</taxon>
        <taxon>Rhodoblastus</taxon>
    </lineage>
</organism>
<accession>A0A212QLJ4</accession>
<protein>
    <submittedName>
        <fullName evidence="1">Uncharacterized protein</fullName>
    </submittedName>
</protein>
<dbReference type="EMBL" id="FYDG01000001">
    <property type="protein sequence ID" value="SNB60225.1"/>
    <property type="molecule type" value="Genomic_DNA"/>
</dbReference>
<dbReference type="Proteomes" id="UP000198418">
    <property type="component" value="Unassembled WGS sequence"/>
</dbReference>
<gene>
    <name evidence="1" type="ORF">SAMN06265338_101760</name>
</gene>
<proteinExistence type="predicted"/>
<dbReference type="RefSeq" id="WP_111390642.1">
    <property type="nucleotide sequence ID" value="NZ_FYDG01000001.1"/>
</dbReference>
<dbReference type="AlphaFoldDB" id="A0A212QLJ4"/>